<dbReference type="CDD" id="cd20736">
    <property type="entry name" value="PoNe_Nuclease"/>
    <property type="match status" value="1"/>
</dbReference>
<dbReference type="PANTHER" id="PTHR34039:SF1">
    <property type="entry name" value="UPF0102 PROTEIN YRAN"/>
    <property type="match status" value="1"/>
</dbReference>
<evidence type="ECO:0000313" key="4">
    <source>
        <dbReference type="Proteomes" id="UP000050517"/>
    </source>
</evidence>
<proteinExistence type="inferred from homology"/>
<dbReference type="AlphaFoldDB" id="A0A0Q0UF54"/>
<evidence type="ECO:0000256" key="2">
    <source>
        <dbReference type="HAMAP-Rule" id="MF_00048"/>
    </source>
</evidence>
<dbReference type="PANTHER" id="PTHR34039">
    <property type="entry name" value="UPF0102 PROTEIN YRAN"/>
    <property type="match status" value="1"/>
</dbReference>
<sequence length="136" mass="15025">MTKTTAMAAMAAMTLGRQGEAFAAAYYRERGAQVVGMNVRCASGEIDLIVREPGGTVVFVEVKTRSGNAFGGAEAVDSRKLSRMRRAAAHWLRDKPWQRVRFDVLVLTVADRDADSRCERLTFHAQRYEGVESGAR</sequence>
<evidence type="ECO:0000313" key="3">
    <source>
        <dbReference type="EMBL" id="KQB85325.1"/>
    </source>
</evidence>
<protein>
    <recommendedName>
        <fullName evidence="2">UPF0102 protein Cocul_00464</fullName>
    </recommendedName>
</protein>
<gene>
    <name evidence="3" type="ORF">Cocul_00464</name>
</gene>
<comment type="caution">
    <text evidence="3">The sequence shown here is derived from an EMBL/GenBank/DDBJ whole genome shotgun (WGS) entry which is preliminary data.</text>
</comment>
<keyword evidence="4" id="KW-1185">Reference proteome</keyword>
<comment type="similarity">
    <text evidence="1 2">Belongs to the UPF0102 family.</text>
</comment>
<dbReference type="InterPro" id="IPR003509">
    <property type="entry name" value="UPF0102_YraN-like"/>
</dbReference>
<organism evidence="3 4">
    <name type="scientific">Corynebacterium oculi</name>
    <dbReference type="NCBI Taxonomy" id="1544416"/>
    <lineage>
        <taxon>Bacteria</taxon>
        <taxon>Bacillati</taxon>
        <taxon>Actinomycetota</taxon>
        <taxon>Actinomycetes</taxon>
        <taxon>Mycobacteriales</taxon>
        <taxon>Corynebacteriaceae</taxon>
        <taxon>Corynebacterium</taxon>
    </lineage>
</organism>
<dbReference type="NCBIfam" id="TIGR00252">
    <property type="entry name" value="YraN family protein"/>
    <property type="match status" value="1"/>
</dbReference>
<dbReference type="HAMAP" id="MF_00048">
    <property type="entry name" value="UPF0102"/>
    <property type="match status" value="1"/>
</dbReference>
<dbReference type="InterPro" id="IPR011335">
    <property type="entry name" value="Restrct_endonuc-II-like"/>
</dbReference>
<name>A0A0Q0UF54_9CORY</name>
<dbReference type="Gene3D" id="3.40.1350.10">
    <property type="match status" value="1"/>
</dbReference>
<dbReference type="STRING" id="1544416.Cocul_00464"/>
<dbReference type="Proteomes" id="UP000050517">
    <property type="component" value="Unassembled WGS sequence"/>
</dbReference>
<dbReference type="RefSeq" id="WP_069723541.1">
    <property type="nucleotide sequence ID" value="NZ_LKST01000001.1"/>
</dbReference>
<dbReference type="Pfam" id="PF02021">
    <property type="entry name" value="UPF0102"/>
    <property type="match status" value="1"/>
</dbReference>
<accession>A0A0Q0UF54</accession>
<reference evidence="3 4" key="1">
    <citation type="submission" date="2015-10" db="EMBL/GenBank/DDBJ databases">
        <title>Corynebacteirum lowii and Corynebacterium oculi species nova, derived from human clinical disease and and emended description of Corynebacterium mastiditis.</title>
        <authorList>
            <person name="Bernard K."/>
            <person name="Pacheco A.L."/>
            <person name="Mcdougall C."/>
            <person name="Burtx T."/>
            <person name="Weibe D."/>
            <person name="Tyler S."/>
            <person name="Olson A.B."/>
            <person name="Cnockaert M."/>
            <person name="Eguchi H."/>
            <person name="Kuwahara T."/>
            <person name="Nakayama-Imaohji H."/>
            <person name="Boudewijins M."/>
            <person name="Van Hoecke F."/>
            <person name="Bernier A.-M."/>
            <person name="Vandamme P."/>
        </authorList>
    </citation>
    <scope>NUCLEOTIDE SEQUENCE [LARGE SCALE GENOMIC DNA]</scope>
    <source>
        <strain evidence="3 4">NML 130210</strain>
    </source>
</reference>
<dbReference type="EMBL" id="LKST01000001">
    <property type="protein sequence ID" value="KQB85325.1"/>
    <property type="molecule type" value="Genomic_DNA"/>
</dbReference>
<evidence type="ECO:0000256" key="1">
    <source>
        <dbReference type="ARBA" id="ARBA00006738"/>
    </source>
</evidence>
<dbReference type="InterPro" id="IPR011856">
    <property type="entry name" value="tRNA_endonuc-like_dom_sf"/>
</dbReference>
<dbReference type="SUPFAM" id="SSF52980">
    <property type="entry name" value="Restriction endonuclease-like"/>
    <property type="match status" value="1"/>
</dbReference>
<dbReference type="NCBIfam" id="NF009150">
    <property type="entry name" value="PRK12497.1-3"/>
    <property type="match status" value="1"/>
</dbReference>
<dbReference type="GO" id="GO:0003676">
    <property type="term" value="F:nucleic acid binding"/>
    <property type="evidence" value="ECO:0007669"/>
    <property type="project" value="InterPro"/>
</dbReference>
<dbReference type="NCBIfam" id="NF009154">
    <property type="entry name" value="PRK12497.3-3"/>
    <property type="match status" value="1"/>
</dbReference>
<dbReference type="PATRIC" id="fig|1544416.3.peg.467"/>